<dbReference type="Proteomes" id="UP000663870">
    <property type="component" value="Unassembled WGS sequence"/>
</dbReference>
<dbReference type="Pfam" id="PF10009">
    <property type="entry name" value="DUF2252"/>
    <property type="match status" value="1"/>
</dbReference>
<evidence type="ECO:0000313" key="3">
    <source>
        <dbReference type="Proteomes" id="UP000663854"/>
    </source>
</evidence>
<dbReference type="EMBL" id="CAJNOH010009499">
    <property type="protein sequence ID" value="CAF1499204.1"/>
    <property type="molecule type" value="Genomic_DNA"/>
</dbReference>
<gene>
    <name evidence="2" type="ORF">JXQ802_LOCUS55066</name>
    <name evidence="1" type="ORF">PYM288_LOCUS38555</name>
</gene>
<evidence type="ECO:0000313" key="1">
    <source>
        <dbReference type="EMBL" id="CAF1499204.1"/>
    </source>
</evidence>
<comment type="caution">
    <text evidence="1">The sequence shown here is derived from an EMBL/GenBank/DDBJ whole genome shotgun (WGS) entry which is preliminary data.</text>
</comment>
<dbReference type="InterPro" id="IPR018721">
    <property type="entry name" value="DUF2252"/>
</dbReference>
<accession>A0A815T735</accession>
<sequence>SHGILNFNVNDFDEGHCEPCTWDVKRPLALLNLVAHSKACEYYERTPCE</sequence>
<evidence type="ECO:0000313" key="2">
    <source>
        <dbReference type="EMBL" id="CAF1654516.1"/>
    </source>
</evidence>
<keyword evidence="4" id="KW-1185">Reference proteome</keyword>
<organism evidence="1 3">
    <name type="scientific">Rotaria sordida</name>
    <dbReference type="NCBI Taxonomy" id="392033"/>
    <lineage>
        <taxon>Eukaryota</taxon>
        <taxon>Metazoa</taxon>
        <taxon>Spiralia</taxon>
        <taxon>Gnathifera</taxon>
        <taxon>Rotifera</taxon>
        <taxon>Eurotatoria</taxon>
        <taxon>Bdelloidea</taxon>
        <taxon>Philodinida</taxon>
        <taxon>Philodinidae</taxon>
        <taxon>Rotaria</taxon>
    </lineage>
</organism>
<dbReference type="EMBL" id="CAJNOL010011276">
    <property type="protein sequence ID" value="CAF1654516.1"/>
    <property type="molecule type" value="Genomic_DNA"/>
</dbReference>
<evidence type="ECO:0000313" key="4">
    <source>
        <dbReference type="Proteomes" id="UP000663870"/>
    </source>
</evidence>
<protein>
    <submittedName>
        <fullName evidence="1">Uncharacterized protein</fullName>
    </submittedName>
</protein>
<dbReference type="Proteomes" id="UP000663854">
    <property type="component" value="Unassembled WGS sequence"/>
</dbReference>
<name>A0A815T735_9BILA</name>
<reference evidence="1" key="1">
    <citation type="submission" date="2021-02" db="EMBL/GenBank/DDBJ databases">
        <authorList>
            <person name="Nowell W R."/>
        </authorList>
    </citation>
    <scope>NUCLEOTIDE SEQUENCE</scope>
</reference>
<dbReference type="AlphaFoldDB" id="A0A815T735"/>
<proteinExistence type="predicted"/>
<feature type="non-terminal residue" evidence="1">
    <location>
        <position position="1"/>
    </location>
</feature>